<gene>
    <name evidence="2" type="ORF">NEMVEDRAFT_v1g244253</name>
</gene>
<dbReference type="EMBL" id="DS469621">
    <property type="protein sequence ID" value="EDO38693.1"/>
    <property type="molecule type" value="Genomic_DNA"/>
</dbReference>
<sequence length="216" mass="24154">MSSSEEGIYVCIQADSTKQFPAAVTSTQQVLMMFKLKGVEPKVLLVLEDDKSILKEISPSGTLPVLFRNVKGSREVYEEVGAIEDFIESLPGPSLKGGKGSLMAKIQNLMLLTKFRSFLNSNNTKAEDTLKLHLEILDKLLASRKTRFVESDSLTFVDSYLLPILLVIRVAGAKKGFQIPATLKNVRLYIEEGDKSQVFQETRPTDSSIIDHWCRR</sequence>
<feature type="domain" description="GST N-terminal" evidence="1">
    <location>
        <begin position="27"/>
        <end position="89"/>
    </location>
</feature>
<proteinExistence type="predicted"/>
<organism evidence="2 3">
    <name type="scientific">Nematostella vectensis</name>
    <name type="common">Starlet sea anemone</name>
    <dbReference type="NCBI Taxonomy" id="45351"/>
    <lineage>
        <taxon>Eukaryota</taxon>
        <taxon>Metazoa</taxon>
        <taxon>Cnidaria</taxon>
        <taxon>Anthozoa</taxon>
        <taxon>Hexacorallia</taxon>
        <taxon>Actiniaria</taxon>
        <taxon>Edwardsiidae</taxon>
        <taxon>Nematostella</taxon>
    </lineage>
</organism>
<dbReference type="Gene3D" id="3.40.30.10">
    <property type="entry name" value="Glutaredoxin"/>
    <property type="match status" value="1"/>
</dbReference>
<dbReference type="PhylomeDB" id="A7SC76"/>
<dbReference type="eggNOG" id="KOG1422">
    <property type="taxonomic scope" value="Eukaryota"/>
</dbReference>
<dbReference type="GO" id="GO:0016020">
    <property type="term" value="C:membrane"/>
    <property type="evidence" value="ECO:0000318"/>
    <property type="project" value="GO_Central"/>
</dbReference>
<reference evidence="2 3" key="1">
    <citation type="journal article" date="2007" name="Science">
        <title>Sea anemone genome reveals ancestral eumetazoan gene repertoire and genomic organization.</title>
        <authorList>
            <person name="Putnam N.H."/>
            <person name="Srivastava M."/>
            <person name="Hellsten U."/>
            <person name="Dirks B."/>
            <person name="Chapman J."/>
            <person name="Salamov A."/>
            <person name="Terry A."/>
            <person name="Shapiro H."/>
            <person name="Lindquist E."/>
            <person name="Kapitonov V.V."/>
            <person name="Jurka J."/>
            <person name="Genikhovich G."/>
            <person name="Grigoriev I.V."/>
            <person name="Lucas S.M."/>
            <person name="Steele R.E."/>
            <person name="Finnerty J.R."/>
            <person name="Technau U."/>
            <person name="Martindale M.Q."/>
            <person name="Rokhsar D.S."/>
        </authorList>
    </citation>
    <scope>NUCLEOTIDE SEQUENCE [LARGE SCALE GENOMIC DNA]</scope>
    <source>
        <strain evidence="3">CH2 X CH6</strain>
    </source>
</reference>
<evidence type="ECO:0000313" key="3">
    <source>
        <dbReference type="Proteomes" id="UP000001593"/>
    </source>
</evidence>
<evidence type="ECO:0000259" key="1">
    <source>
        <dbReference type="Pfam" id="PF13409"/>
    </source>
</evidence>
<protein>
    <recommendedName>
        <fullName evidence="1">GST N-terminal domain-containing protein</fullName>
    </recommendedName>
</protein>
<dbReference type="Gene3D" id="1.20.1050.10">
    <property type="match status" value="1"/>
</dbReference>
<dbReference type="GO" id="GO:0005254">
    <property type="term" value="F:chloride channel activity"/>
    <property type="evidence" value="ECO:0000318"/>
    <property type="project" value="GO_Central"/>
</dbReference>
<dbReference type="Pfam" id="PF13409">
    <property type="entry name" value="GST_N_2"/>
    <property type="match status" value="1"/>
</dbReference>
<name>A7SC76_NEMVE</name>
<dbReference type="PANTHER" id="PTHR43920:SF5">
    <property type="entry name" value="CHLORIDE INTRACELLULAR CHANNEL CLIC"/>
    <property type="match status" value="1"/>
</dbReference>
<dbReference type="HOGENOM" id="CLU_1278982_0_0_1"/>
<dbReference type="InParanoid" id="A7SC76"/>
<evidence type="ECO:0000313" key="2">
    <source>
        <dbReference type="EMBL" id="EDO38693.1"/>
    </source>
</evidence>
<dbReference type="KEGG" id="nve:5510279"/>
<dbReference type="GO" id="GO:0005737">
    <property type="term" value="C:cytoplasm"/>
    <property type="evidence" value="ECO:0000318"/>
    <property type="project" value="GO_Central"/>
</dbReference>
<dbReference type="AlphaFoldDB" id="A7SC76"/>
<dbReference type="Proteomes" id="UP000001593">
    <property type="component" value="Unassembled WGS sequence"/>
</dbReference>
<dbReference type="STRING" id="45351.A7SC76"/>
<dbReference type="OrthoDB" id="1935530at2759"/>
<keyword evidence="3" id="KW-1185">Reference proteome</keyword>
<accession>A7SC76</accession>
<dbReference type="GO" id="GO:0006821">
    <property type="term" value="P:chloride transport"/>
    <property type="evidence" value="ECO:0000318"/>
    <property type="project" value="GO_Central"/>
</dbReference>
<dbReference type="PANTHER" id="PTHR43920">
    <property type="entry name" value="CHLORIDE INTRACELLULAR CHANNEL, ISOFORM A"/>
    <property type="match status" value="1"/>
</dbReference>
<dbReference type="OMA" id="KWFLDIN"/>
<dbReference type="InterPro" id="IPR036282">
    <property type="entry name" value="Glutathione-S-Trfase_C_sf"/>
</dbReference>
<dbReference type="SUPFAM" id="SSF47616">
    <property type="entry name" value="GST C-terminal domain-like"/>
    <property type="match status" value="1"/>
</dbReference>
<dbReference type="InterPro" id="IPR004045">
    <property type="entry name" value="Glutathione_S-Trfase_N"/>
</dbReference>